<keyword evidence="3" id="KW-1185">Reference proteome</keyword>
<sequence>MIEQMFYFKLSILNIMKQLKMVIKQHRFSKHFQKKELYDILSDQYQSVKVRNLKLSKQFSGHYSKLAKIKPMMKMHIEFDLFLSEIIIDIDEEQQLINACWGQGYLSENDNQIHYQLNLESLKNQLCYRAFHLFHCTGFTKQQYSIPTFRISGYIQLELKNYDFQKQESQRFLLSYQNNKIFNQFDKMSVGHYLIQLLALQLKYNRLLLEIQGWFFCLSVILQIVIQQSKKSLAANFGRPSLMCVNVAHYKELLEGNESQYLQEDFLCVLLHSFCLLLDAKATGLEATLERASWKPDCFACSCLLLGKWFWILHSSIDKKIILEAQFFFLTCFAIARSQNPFVIALREILFSNTFFNCFQIKFILKSLLLSSKLFYFLFCFLQISLI</sequence>
<dbReference type="Proteomes" id="UP000683925">
    <property type="component" value="Unassembled WGS sequence"/>
</dbReference>
<organism evidence="1 3">
    <name type="scientific">Paramecium octaurelia</name>
    <dbReference type="NCBI Taxonomy" id="43137"/>
    <lineage>
        <taxon>Eukaryota</taxon>
        <taxon>Sar</taxon>
        <taxon>Alveolata</taxon>
        <taxon>Ciliophora</taxon>
        <taxon>Intramacronucleata</taxon>
        <taxon>Oligohymenophorea</taxon>
        <taxon>Peniculida</taxon>
        <taxon>Parameciidae</taxon>
        <taxon>Paramecium</taxon>
    </lineage>
</organism>
<accession>A0A8S1UVF8</accession>
<evidence type="ECO:0000313" key="3">
    <source>
        <dbReference type="Proteomes" id="UP000683925"/>
    </source>
</evidence>
<evidence type="ECO:0000313" key="1">
    <source>
        <dbReference type="EMBL" id="CAD8168404.1"/>
    </source>
</evidence>
<gene>
    <name evidence="1" type="ORF">POCTA_138.1.T0510297</name>
    <name evidence="2" type="ORF">POCTA_138.1.T0510298</name>
</gene>
<evidence type="ECO:0000313" key="2">
    <source>
        <dbReference type="EMBL" id="CAD8168406.1"/>
    </source>
</evidence>
<dbReference type="EMBL" id="CAJJDP010000051">
    <property type="protein sequence ID" value="CAD8168404.1"/>
    <property type="molecule type" value="Genomic_DNA"/>
</dbReference>
<comment type="caution">
    <text evidence="1">The sequence shown here is derived from an EMBL/GenBank/DDBJ whole genome shotgun (WGS) entry which is preliminary data.</text>
</comment>
<name>A0A8S1UVF8_PAROT</name>
<reference evidence="1" key="1">
    <citation type="submission" date="2021-01" db="EMBL/GenBank/DDBJ databases">
        <authorList>
            <consortium name="Genoscope - CEA"/>
            <person name="William W."/>
        </authorList>
    </citation>
    <scope>NUCLEOTIDE SEQUENCE</scope>
</reference>
<dbReference type="AlphaFoldDB" id="A0A8S1UVF8"/>
<proteinExistence type="predicted"/>
<protein>
    <submittedName>
        <fullName evidence="1">Uncharacterized protein</fullName>
    </submittedName>
</protein>
<dbReference type="EMBL" id="CAJJDP010000051">
    <property type="protein sequence ID" value="CAD8168406.1"/>
    <property type="molecule type" value="Genomic_DNA"/>
</dbReference>